<dbReference type="Pfam" id="PF00589">
    <property type="entry name" value="Phage_integrase"/>
    <property type="match status" value="1"/>
</dbReference>
<dbReference type="GO" id="GO:0003677">
    <property type="term" value="F:DNA binding"/>
    <property type="evidence" value="ECO:0007669"/>
    <property type="project" value="UniProtKB-KW"/>
</dbReference>
<evidence type="ECO:0000256" key="1">
    <source>
        <dbReference type="ARBA" id="ARBA00008857"/>
    </source>
</evidence>
<dbReference type="InterPro" id="IPR050090">
    <property type="entry name" value="Tyrosine_recombinase_XerCD"/>
</dbReference>
<dbReference type="Gene3D" id="1.10.443.10">
    <property type="entry name" value="Intergrase catalytic core"/>
    <property type="match status" value="1"/>
</dbReference>
<evidence type="ECO:0000256" key="3">
    <source>
        <dbReference type="ARBA" id="ARBA00023172"/>
    </source>
</evidence>
<protein>
    <recommendedName>
        <fullName evidence="4">Tyr recombinase domain-containing protein</fullName>
    </recommendedName>
</protein>
<evidence type="ECO:0000313" key="6">
    <source>
        <dbReference type="Proteomes" id="UP000444960"/>
    </source>
</evidence>
<organism evidence="5 6">
    <name type="scientific">Gordonia spumicola</name>
    <dbReference type="NCBI Taxonomy" id="589161"/>
    <lineage>
        <taxon>Bacteria</taxon>
        <taxon>Bacillati</taxon>
        <taxon>Actinomycetota</taxon>
        <taxon>Actinomycetes</taxon>
        <taxon>Mycobacteriales</taxon>
        <taxon>Gordoniaceae</taxon>
        <taxon>Gordonia</taxon>
    </lineage>
</organism>
<sequence length="377" mass="43513">MNPILVEVPMQIDEVGRVHLVESVPLLRPEERVVELMLDGWRNQQLSRNLQFSTIDRRVRCVQRFIEHSNEEPWNWSPVMVEEFSADLRSVRHVTHATLRGYHSSLRAFCSYICNPDYGWDRVCEQLFDAYPAQVFSAWNTASHVQEYDGRASKRPYTKDELQALFEYADDEVARIGATSKKGWQAAYRDATMMKVAYAYGLRFNELTHLQLVDFARNPHAREFGKFGVCKVRYGKAFRGSPPKPRSVLTVWRWTPPIIEDWIANGRGDPDSLDLFSSERGGLVVGSTLLRRVRRYCVDLGIPDGVDLHSFRRSYATHLLEDGWDPRFVQDQMGHEHASTTGIYQFTSDEFRRSTLRSVLDRTVREALDSTTKGTAE</sequence>
<dbReference type="Gene3D" id="1.10.150.130">
    <property type="match status" value="1"/>
</dbReference>
<gene>
    <name evidence="5" type="ORF">nbrc107696_33970</name>
</gene>
<accession>A0A7I9VCR7</accession>
<feature type="domain" description="Tyr recombinase" evidence="4">
    <location>
        <begin position="152"/>
        <end position="361"/>
    </location>
</feature>
<name>A0A7I9VCR7_9ACTN</name>
<dbReference type="InterPro" id="IPR010998">
    <property type="entry name" value="Integrase_recombinase_N"/>
</dbReference>
<proteinExistence type="inferred from homology"/>
<dbReference type="PANTHER" id="PTHR30349:SF41">
    <property type="entry name" value="INTEGRASE_RECOMBINASE PROTEIN MJ0367-RELATED"/>
    <property type="match status" value="1"/>
</dbReference>
<evidence type="ECO:0000313" key="5">
    <source>
        <dbReference type="EMBL" id="GEE02951.1"/>
    </source>
</evidence>
<comment type="caution">
    <text evidence="5">The sequence shown here is derived from an EMBL/GenBank/DDBJ whole genome shotgun (WGS) entry which is preliminary data.</text>
</comment>
<keyword evidence="6" id="KW-1185">Reference proteome</keyword>
<dbReference type="PROSITE" id="PS51898">
    <property type="entry name" value="TYR_RECOMBINASE"/>
    <property type="match status" value="1"/>
</dbReference>
<dbReference type="EMBL" id="BJOV01000005">
    <property type="protein sequence ID" value="GEE02951.1"/>
    <property type="molecule type" value="Genomic_DNA"/>
</dbReference>
<dbReference type="InterPro" id="IPR011010">
    <property type="entry name" value="DNA_brk_join_enz"/>
</dbReference>
<keyword evidence="3" id="KW-0233">DNA recombination</keyword>
<dbReference type="InterPro" id="IPR002104">
    <property type="entry name" value="Integrase_catalytic"/>
</dbReference>
<dbReference type="GO" id="GO:0006310">
    <property type="term" value="P:DNA recombination"/>
    <property type="evidence" value="ECO:0007669"/>
    <property type="project" value="UniProtKB-KW"/>
</dbReference>
<keyword evidence="2" id="KW-0238">DNA-binding</keyword>
<reference evidence="6" key="1">
    <citation type="submission" date="2019-06" db="EMBL/GenBank/DDBJ databases">
        <title>Gordonia isolated from sludge of a wastewater treatment plant.</title>
        <authorList>
            <person name="Tamura T."/>
            <person name="Aoyama K."/>
            <person name="Kang Y."/>
            <person name="Saito S."/>
            <person name="Akiyama N."/>
            <person name="Yazawa K."/>
            <person name="Gonoi T."/>
            <person name="Mikami Y."/>
        </authorList>
    </citation>
    <scope>NUCLEOTIDE SEQUENCE [LARGE SCALE GENOMIC DNA]</scope>
    <source>
        <strain evidence="6">NBRC 107696</strain>
    </source>
</reference>
<dbReference type="PANTHER" id="PTHR30349">
    <property type="entry name" value="PHAGE INTEGRASE-RELATED"/>
    <property type="match status" value="1"/>
</dbReference>
<dbReference type="SUPFAM" id="SSF56349">
    <property type="entry name" value="DNA breaking-rejoining enzymes"/>
    <property type="match status" value="1"/>
</dbReference>
<dbReference type="Proteomes" id="UP000444960">
    <property type="component" value="Unassembled WGS sequence"/>
</dbReference>
<dbReference type="GO" id="GO:0015074">
    <property type="term" value="P:DNA integration"/>
    <property type="evidence" value="ECO:0007669"/>
    <property type="project" value="InterPro"/>
</dbReference>
<comment type="similarity">
    <text evidence="1">Belongs to the 'phage' integrase family.</text>
</comment>
<evidence type="ECO:0000259" key="4">
    <source>
        <dbReference type="PROSITE" id="PS51898"/>
    </source>
</evidence>
<evidence type="ECO:0000256" key="2">
    <source>
        <dbReference type="ARBA" id="ARBA00023125"/>
    </source>
</evidence>
<dbReference type="AlphaFoldDB" id="A0A7I9VCR7"/>
<dbReference type="InterPro" id="IPR013762">
    <property type="entry name" value="Integrase-like_cat_sf"/>
</dbReference>